<accession>A0A521C730</accession>
<dbReference type="PANTHER" id="PTHR23355">
    <property type="entry name" value="RIBONUCLEASE"/>
    <property type="match status" value="1"/>
</dbReference>
<gene>
    <name evidence="8" type="primary">rnr</name>
    <name evidence="10" type="ORF">SAMN06265219_104164</name>
</gene>
<evidence type="ECO:0000256" key="7">
    <source>
        <dbReference type="ARBA" id="ARBA00022884"/>
    </source>
</evidence>
<dbReference type="GO" id="GO:0006402">
    <property type="term" value="P:mRNA catabolic process"/>
    <property type="evidence" value="ECO:0007669"/>
    <property type="project" value="TreeGrafter"/>
</dbReference>
<feature type="domain" description="S1 motif" evidence="9">
    <location>
        <begin position="638"/>
        <end position="719"/>
    </location>
</feature>
<evidence type="ECO:0000313" key="11">
    <source>
        <dbReference type="Proteomes" id="UP000317557"/>
    </source>
</evidence>
<dbReference type="InterPro" id="IPR050180">
    <property type="entry name" value="RNR_Ribonuclease"/>
</dbReference>
<sequence>MSRKDRLSKFEDLITDLLANSPDDKLTREQIISVLRLESNKEIKRLDKSLNRLANKNVISRKDNYVLLGDKKQNNNNRSSSDIIEGRMDVSARGTGYVITDSLEDDVKVTSRDMETALKGDRVRVKITGSAKRGGQPKGKVLEMIERGKDFYVGTLRKVSKENYIIETDSKSAHTNFFVLPDFVNGATDGDKVVFKLENWVHPKALPEARITSILGKSGSNDANILSILAENDMVAEFPKEVEEYADQIPLEIPEEECQRRRDLRSENIFTIDPEDAKDFDDALSIERLDNGNYYLGVHIADVTHYLTPKSALDEEAYNRGTSVYLVDRVIPMLPEVLSNGVCSLRPNEDKLTYSCFMEISPTGKLVDYSIEETAIHSKQRFTYEEAQAIVDGKDHKLADEVNLAAELAKVLLTKRFKEGAIDFDNPEPKFVLDDEGTPLKVVVKKRIFAHRLIEECMLMANKTVASHVENLRKQSGKKRSKDLFPFFYRVHDKPDIEKLQGVAEQVKPIGINFEADDNISPKKINNLLKKVENTSLEYIVNGLTLRAMAKAEYSPDNIGHFGLGFKHYAHFTSPIRRYPDVLVHRLLKGYNAGAKVYTHKQLKKDGEHCSERERLAVDAERDSIKLKQVEFLSSRQGQVFDGVISGVMERGVFVTLNDIFCEGMVRISDLKGDYYVYNADRHALVGRKSGKQFQLGDEIKVHVKSTDLEKRQIDFGLARK</sequence>
<keyword evidence="6 8" id="KW-0269">Exonuclease</keyword>
<keyword evidence="11" id="KW-1185">Reference proteome</keyword>
<dbReference type="Pfam" id="PF08206">
    <property type="entry name" value="OB_RNB"/>
    <property type="match status" value="1"/>
</dbReference>
<dbReference type="PANTHER" id="PTHR23355:SF9">
    <property type="entry name" value="DIS3-LIKE EXONUCLEASE 2"/>
    <property type="match status" value="1"/>
</dbReference>
<dbReference type="GO" id="GO:0003723">
    <property type="term" value="F:RNA binding"/>
    <property type="evidence" value="ECO:0007669"/>
    <property type="project" value="UniProtKB-UniRule"/>
</dbReference>
<dbReference type="Gene3D" id="2.40.50.140">
    <property type="entry name" value="Nucleic acid-binding proteins"/>
    <property type="match status" value="2"/>
</dbReference>
<evidence type="ECO:0000313" key="10">
    <source>
        <dbReference type="EMBL" id="SMO54510.1"/>
    </source>
</evidence>
<dbReference type="EMBL" id="FXTP01000004">
    <property type="protein sequence ID" value="SMO54510.1"/>
    <property type="molecule type" value="Genomic_DNA"/>
</dbReference>
<dbReference type="InterPro" id="IPR003029">
    <property type="entry name" value="S1_domain"/>
</dbReference>
<dbReference type="CDD" id="cd04471">
    <property type="entry name" value="S1_RNase_R"/>
    <property type="match status" value="1"/>
</dbReference>
<dbReference type="OrthoDB" id="9764149at2"/>
<proteinExistence type="inferred from homology"/>
<dbReference type="InterPro" id="IPR012340">
    <property type="entry name" value="NA-bd_OB-fold"/>
</dbReference>
<reference evidence="10 11" key="1">
    <citation type="submission" date="2017-05" db="EMBL/GenBank/DDBJ databases">
        <authorList>
            <person name="Varghese N."/>
            <person name="Submissions S."/>
        </authorList>
    </citation>
    <scope>NUCLEOTIDE SEQUENCE [LARGE SCALE GENOMIC DNA]</scope>
    <source>
        <strain evidence="10 11">DSM 21985</strain>
    </source>
</reference>
<comment type="similarity">
    <text evidence="8">Belongs to the RNR ribonuclease family. RNase R subfamily.</text>
</comment>
<dbReference type="GO" id="GO:0005829">
    <property type="term" value="C:cytosol"/>
    <property type="evidence" value="ECO:0007669"/>
    <property type="project" value="TreeGrafter"/>
</dbReference>
<dbReference type="InterPro" id="IPR013223">
    <property type="entry name" value="RNase_B_OB_dom"/>
</dbReference>
<dbReference type="HAMAP" id="MF_01895">
    <property type="entry name" value="RNase_R"/>
    <property type="match status" value="1"/>
</dbReference>
<evidence type="ECO:0000256" key="1">
    <source>
        <dbReference type="ARBA" id="ARBA00001849"/>
    </source>
</evidence>
<dbReference type="Proteomes" id="UP000317557">
    <property type="component" value="Unassembled WGS sequence"/>
</dbReference>
<dbReference type="PROSITE" id="PS50126">
    <property type="entry name" value="S1"/>
    <property type="match status" value="1"/>
</dbReference>
<keyword evidence="7 8" id="KW-0694">RNA-binding</keyword>
<dbReference type="NCBIfam" id="TIGR00358">
    <property type="entry name" value="3_prime_RNase"/>
    <property type="match status" value="1"/>
</dbReference>
<dbReference type="Pfam" id="PF00773">
    <property type="entry name" value="RNB"/>
    <property type="match status" value="1"/>
</dbReference>
<dbReference type="SUPFAM" id="SSF50249">
    <property type="entry name" value="Nucleic acid-binding proteins"/>
    <property type="match status" value="4"/>
</dbReference>
<dbReference type="PROSITE" id="PS01175">
    <property type="entry name" value="RIBONUCLEASE_II"/>
    <property type="match status" value="1"/>
</dbReference>
<dbReference type="InterPro" id="IPR040476">
    <property type="entry name" value="CSD2"/>
</dbReference>
<evidence type="ECO:0000256" key="2">
    <source>
        <dbReference type="ARBA" id="ARBA00004496"/>
    </source>
</evidence>
<dbReference type="SMART" id="SM00316">
    <property type="entry name" value="S1"/>
    <property type="match status" value="1"/>
</dbReference>
<keyword evidence="5 8" id="KW-0378">Hydrolase</keyword>
<dbReference type="NCBIfam" id="TIGR02063">
    <property type="entry name" value="RNase_R"/>
    <property type="match status" value="1"/>
</dbReference>
<protein>
    <recommendedName>
        <fullName evidence="8">Ribonuclease R</fullName>
        <shortName evidence="8">RNase R</shortName>
        <ecNumber evidence="8">3.1.13.1</ecNumber>
    </recommendedName>
</protein>
<keyword evidence="4 8" id="KW-0540">Nuclease</keyword>
<evidence type="ECO:0000256" key="3">
    <source>
        <dbReference type="ARBA" id="ARBA00022490"/>
    </source>
</evidence>
<dbReference type="Pfam" id="PF17876">
    <property type="entry name" value="CSD2"/>
    <property type="match status" value="1"/>
</dbReference>
<name>A0A521C730_9BACT</name>
<dbReference type="InterPro" id="IPR001900">
    <property type="entry name" value="RNase_II/R"/>
</dbReference>
<comment type="subcellular location">
    <subcellularLocation>
        <location evidence="2 8">Cytoplasm</location>
    </subcellularLocation>
</comment>
<evidence type="ECO:0000256" key="8">
    <source>
        <dbReference type="HAMAP-Rule" id="MF_01895"/>
    </source>
</evidence>
<dbReference type="Pfam" id="PF00575">
    <property type="entry name" value="S1"/>
    <property type="match status" value="1"/>
</dbReference>
<keyword evidence="3 8" id="KW-0963">Cytoplasm</keyword>
<dbReference type="SMART" id="SM00955">
    <property type="entry name" value="RNB"/>
    <property type="match status" value="1"/>
</dbReference>
<comment type="function">
    <text evidence="8">3'-5' exoribonuclease that releases 5'-nucleoside monophosphates and is involved in maturation of structured RNAs.</text>
</comment>
<dbReference type="GO" id="GO:0008859">
    <property type="term" value="F:exoribonuclease II activity"/>
    <property type="evidence" value="ECO:0007669"/>
    <property type="project" value="UniProtKB-UniRule"/>
</dbReference>
<dbReference type="InterPro" id="IPR011805">
    <property type="entry name" value="RNase_R"/>
</dbReference>
<dbReference type="InterPro" id="IPR022966">
    <property type="entry name" value="RNase_II/R_CS"/>
</dbReference>
<evidence type="ECO:0000256" key="6">
    <source>
        <dbReference type="ARBA" id="ARBA00022839"/>
    </source>
</evidence>
<evidence type="ECO:0000259" key="9">
    <source>
        <dbReference type="PROSITE" id="PS50126"/>
    </source>
</evidence>
<dbReference type="EC" id="3.1.13.1" evidence="8"/>
<dbReference type="AlphaFoldDB" id="A0A521C730"/>
<evidence type="ECO:0000256" key="4">
    <source>
        <dbReference type="ARBA" id="ARBA00022722"/>
    </source>
</evidence>
<dbReference type="InterPro" id="IPR004476">
    <property type="entry name" value="RNase_II/RNase_R"/>
</dbReference>
<comment type="catalytic activity">
    <reaction evidence="1 8">
        <text>Exonucleolytic cleavage in the 3'- to 5'-direction to yield nucleoside 5'-phosphates.</text>
        <dbReference type="EC" id="3.1.13.1"/>
    </reaction>
</comment>
<dbReference type="RefSeq" id="WP_142453771.1">
    <property type="nucleotide sequence ID" value="NZ_FXTP01000004.1"/>
</dbReference>
<evidence type="ECO:0000256" key="5">
    <source>
        <dbReference type="ARBA" id="ARBA00022801"/>
    </source>
</evidence>
<organism evidence="10 11">
    <name type="scientific">Gracilimonas mengyeensis</name>
    <dbReference type="NCBI Taxonomy" id="1302730"/>
    <lineage>
        <taxon>Bacteria</taxon>
        <taxon>Pseudomonadati</taxon>
        <taxon>Balneolota</taxon>
        <taxon>Balneolia</taxon>
        <taxon>Balneolales</taxon>
        <taxon>Balneolaceae</taxon>
        <taxon>Gracilimonas</taxon>
    </lineage>
</organism>